<feature type="domain" description="GCVT N-terminal" evidence="1">
    <location>
        <begin position="58"/>
        <end position="278"/>
    </location>
</feature>
<sequence length="483" mass="53964">MKFDTMKNPYGRVKMNSLQDLVSTHGGALKMLRSARPETGAPAHAAMQPQPMIPIVPQEFSSWDQEQEAWRNAVVLYDQTHHMTDLYITGTDAVRLFSDIATNNPKNYATGRGNQLILCNAEGYFLADGILCGLEDNHFLFNGLEPGCNLIRYYAETGDYNVELNKVPKSEAYPNGEARARTLCRFQLQGPNAAALIEKLNGAPMPAIGFFHMTDLKIGDIPVKALRHGMAGAVGCEFWAPFEQRHIIRETIIAAGKEFDLHCVGHRAYVTASVESGWVGAPMGAFFTHSMKPYREWLAADSAEGSLLLRGSLDTDNIEDYYFTPYELGYGPFVHLDHDFVGRDALAALDPAEQRHKVTLAWNADDIADLVKDMLDPEGEGYKPLDFPWPEHQMQTYRPYNAVMAGDRRVGVSLNSCYQRSERAFLSLAMVEADIQIGDEVELIWGESGSYFFKATPMKRIRAIVSPVPYSRVARESYRSKAA</sequence>
<dbReference type="InterPro" id="IPR006222">
    <property type="entry name" value="GCVT_N"/>
</dbReference>
<reference evidence="2 3" key="1">
    <citation type="submission" date="2018-09" db="EMBL/GenBank/DDBJ databases">
        <title>Altererythrobacter spongiae sp. nov., isolated from a marine sponge.</title>
        <authorList>
            <person name="Zhuang L."/>
            <person name="Luo L."/>
        </authorList>
    </citation>
    <scope>NUCLEOTIDE SEQUENCE [LARGE SCALE GENOMIC DNA]</scope>
    <source>
        <strain evidence="2 3">HN-Y73</strain>
    </source>
</reference>
<evidence type="ECO:0000313" key="3">
    <source>
        <dbReference type="Proteomes" id="UP000284395"/>
    </source>
</evidence>
<dbReference type="PANTHER" id="PTHR43757:SF2">
    <property type="entry name" value="AMINOMETHYLTRANSFERASE, MITOCHONDRIAL"/>
    <property type="match status" value="1"/>
</dbReference>
<comment type="caution">
    <text evidence="2">The sequence shown here is derived from an EMBL/GenBank/DDBJ whole genome shotgun (WGS) entry which is preliminary data.</text>
</comment>
<keyword evidence="3" id="KW-1185">Reference proteome</keyword>
<dbReference type="GO" id="GO:0016740">
    <property type="term" value="F:transferase activity"/>
    <property type="evidence" value="ECO:0007669"/>
    <property type="project" value="UniProtKB-KW"/>
</dbReference>
<dbReference type="EMBL" id="RAPF01000021">
    <property type="protein sequence ID" value="RKF15471.1"/>
    <property type="molecule type" value="Genomic_DNA"/>
</dbReference>
<dbReference type="PANTHER" id="PTHR43757">
    <property type="entry name" value="AMINOMETHYLTRANSFERASE"/>
    <property type="match status" value="1"/>
</dbReference>
<dbReference type="InterPro" id="IPR027266">
    <property type="entry name" value="TrmE/GcvT-like"/>
</dbReference>
<protein>
    <submittedName>
        <fullName evidence="2">Aminomethyl transferase family protein</fullName>
    </submittedName>
</protein>
<dbReference type="AlphaFoldDB" id="A0A420E7T7"/>
<accession>A0A420E7T7</accession>
<proteinExistence type="predicted"/>
<evidence type="ECO:0000259" key="1">
    <source>
        <dbReference type="Pfam" id="PF01571"/>
    </source>
</evidence>
<organism evidence="2 3">
    <name type="scientific">Altericroceibacterium spongiae</name>
    <dbReference type="NCBI Taxonomy" id="2320269"/>
    <lineage>
        <taxon>Bacteria</taxon>
        <taxon>Pseudomonadati</taxon>
        <taxon>Pseudomonadota</taxon>
        <taxon>Alphaproteobacteria</taxon>
        <taxon>Sphingomonadales</taxon>
        <taxon>Erythrobacteraceae</taxon>
        <taxon>Altericroceibacterium</taxon>
    </lineage>
</organism>
<gene>
    <name evidence="2" type="ORF">D6851_17275</name>
</gene>
<dbReference type="Proteomes" id="UP000284395">
    <property type="component" value="Unassembled WGS sequence"/>
</dbReference>
<dbReference type="Pfam" id="PF01571">
    <property type="entry name" value="GCV_T"/>
    <property type="match status" value="1"/>
</dbReference>
<dbReference type="SUPFAM" id="SSF103025">
    <property type="entry name" value="Folate-binding domain"/>
    <property type="match status" value="1"/>
</dbReference>
<name>A0A420E7T7_9SPHN</name>
<dbReference type="InterPro" id="IPR028896">
    <property type="entry name" value="GcvT/YgfZ/DmdA"/>
</dbReference>
<keyword evidence="2" id="KW-0808">Transferase</keyword>
<evidence type="ECO:0000313" key="2">
    <source>
        <dbReference type="EMBL" id="RKF15471.1"/>
    </source>
</evidence>
<dbReference type="Gene3D" id="3.30.1360.120">
    <property type="entry name" value="Probable tRNA modification gtpase trme, domain 1"/>
    <property type="match status" value="1"/>
</dbReference>
<dbReference type="OrthoDB" id="9772660at2"/>